<keyword evidence="1" id="KW-0540">Nuclease</keyword>
<dbReference type="Gene3D" id="3.30.420.10">
    <property type="entry name" value="Ribonuclease H-like superfamily/Ribonuclease H"/>
    <property type="match status" value="1"/>
</dbReference>
<dbReference type="AlphaFoldDB" id="A0A8H4K5K2"/>
<dbReference type="SUPFAM" id="SSF53098">
    <property type="entry name" value="Ribonuclease H-like"/>
    <property type="match status" value="1"/>
</dbReference>
<evidence type="ECO:0000313" key="2">
    <source>
        <dbReference type="Proteomes" id="UP000605986"/>
    </source>
</evidence>
<keyword evidence="1" id="KW-0269">Exonuclease</keyword>
<keyword evidence="1" id="KW-0378">Hydrolase</keyword>
<reference evidence="1" key="1">
    <citation type="submission" date="2020-01" db="EMBL/GenBank/DDBJ databases">
        <title>Identification and distribution of gene clusters putatively required for synthesis of sphingolipid metabolism inhibitors in phylogenetically diverse species of the filamentous fungus Fusarium.</title>
        <authorList>
            <person name="Kim H.-S."/>
            <person name="Busman M."/>
            <person name="Brown D.W."/>
            <person name="Divon H."/>
            <person name="Uhlig S."/>
            <person name="Proctor R.H."/>
        </authorList>
    </citation>
    <scope>NUCLEOTIDE SEQUENCE</scope>
    <source>
        <strain evidence="1">NRRL 53441</strain>
    </source>
</reference>
<protein>
    <submittedName>
        <fullName evidence="1">3 -5 exonuclease protein</fullName>
    </submittedName>
</protein>
<sequence length="292" mass="33695">MKDHSLSQSMALAAQMDAPSTVSINSIPKLKGLLRELNGLPDKIPSIFIDVTGVGKNVLVELLLLIMPANTLYVINMERFDTSALSVVDGNETSLRNILESRTIKKVGFDIRGMSRLFHQMGVSLDGMWDIQLLELASRDYRESKKFLAGLDKCINQDIPCPNSAKARWLAAGHSANGQPFGAFKHVPRQRMQRVEIFPALWSTYRHRIHVPDNAFWLVAARTESWRRVQESKDSRRKHEEQHMGPTAWWDEEQLWEKMEVWNEELFLERRLGEYELNEDAEWVRTGLFVQY</sequence>
<proteinExistence type="predicted"/>
<gene>
    <name evidence="1" type="ORF">F53441_11492</name>
</gene>
<keyword evidence="2" id="KW-1185">Reference proteome</keyword>
<dbReference type="PANTHER" id="PTHR43040">
    <property type="entry name" value="RIBONUCLEASE D"/>
    <property type="match status" value="1"/>
</dbReference>
<dbReference type="Proteomes" id="UP000605986">
    <property type="component" value="Unassembled WGS sequence"/>
</dbReference>
<dbReference type="EMBL" id="JAADJG010000581">
    <property type="protein sequence ID" value="KAF4443183.1"/>
    <property type="molecule type" value="Genomic_DNA"/>
</dbReference>
<name>A0A8H4K5K2_9HYPO</name>
<dbReference type="OrthoDB" id="428177at2759"/>
<organism evidence="1 2">
    <name type="scientific">Fusarium austroafricanum</name>
    <dbReference type="NCBI Taxonomy" id="2364996"/>
    <lineage>
        <taxon>Eukaryota</taxon>
        <taxon>Fungi</taxon>
        <taxon>Dikarya</taxon>
        <taxon>Ascomycota</taxon>
        <taxon>Pezizomycotina</taxon>
        <taxon>Sordariomycetes</taxon>
        <taxon>Hypocreomycetidae</taxon>
        <taxon>Hypocreales</taxon>
        <taxon>Nectriaceae</taxon>
        <taxon>Fusarium</taxon>
        <taxon>Fusarium concolor species complex</taxon>
    </lineage>
</organism>
<accession>A0A8H4K5K2</accession>
<dbReference type="GO" id="GO:0004527">
    <property type="term" value="F:exonuclease activity"/>
    <property type="evidence" value="ECO:0007669"/>
    <property type="project" value="UniProtKB-KW"/>
</dbReference>
<comment type="caution">
    <text evidence="1">The sequence shown here is derived from an EMBL/GenBank/DDBJ whole genome shotgun (WGS) entry which is preliminary data.</text>
</comment>
<evidence type="ECO:0000313" key="1">
    <source>
        <dbReference type="EMBL" id="KAF4443183.1"/>
    </source>
</evidence>
<dbReference type="PANTHER" id="PTHR43040:SF1">
    <property type="entry name" value="RIBONUCLEASE D"/>
    <property type="match status" value="1"/>
</dbReference>
<dbReference type="InterPro" id="IPR036397">
    <property type="entry name" value="RNaseH_sf"/>
</dbReference>
<dbReference type="InterPro" id="IPR012337">
    <property type="entry name" value="RNaseH-like_sf"/>
</dbReference>
<dbReference type="GO" id="GO:0003676">
    <property type="term" value="F:nucleic acid binding"/>
    <property type="evidence" value="ECO:0007669"/>
    <property type="project" value="InterPro"/>
</dbReference>